<dbReference type="OrthoDB" id="289247at2759"/>
<sequence>MESFRTCLFVIVIVQVSLVLGHGDHEGSRLHNTKVTHDKEHIKEHLKEENIDVKDENLKDEDLQFHYFKMHDYDGNSKLDGIELMNAMTHYHDESDTNSTETYTDEQMSTMIDQILNEDDTNKDGYIDYPEFIASQKS</sequence>
<dbReference type="InterPro" id="IPR052110">
    <property type="entry name" value="MCFD2-like"/>
</dbReference>
<dbReference type="Proteomes" id="UP000887567">
    <property type="component" value="Unplaced"/>
</dbReference>
<dbReference type="SUPFAM" id="SSF47473">
    <property type="entry name" value="EF-hand"/>
    <property type="match status" value="1"/>
</dbReference>
<organism evidence="6 7">
    <name type="scientific">Exaiptasia diaphana</name>
    <name type="common">Tropical sea anemone</name>
    <name type="synonym">Aiptasia pulchella</name>
    <dbReference type="NCBI Taxonomy" id="2652724"/>
    <lineage>
        <taxon>Eukaryota</taxon>
        <taxon>Metazoa</taxon>
        <taxon>Cnidaria</taxon>
        <taxon>Anthozoa</taxon>
        <taxon>Hexacorallia</taxon>
        <taxon>Actiniaria</taxon>
        <taxon>Aiptasiidae</taxon>
        <taxon>Exaiptasia</taxon>
    </lineage>
</organism>
<dbReference type="OMA" id="THDHEGN"/>
<protein>
    <recommendedName>
        <fullName evidence="5">EF-hand domain-containing protein</fullName>
    </recommendedName>
</protein>
<keyword evidence="1 4" id="KW-0732">Signal</keyword>
<evidence type="ECO:0000256" key="1">
    <source>
        <dbReference type="ARBA" id="ARBA00022729"/>
    </source>
</evidence>
<dbReference type="GO" id="GO:0005509">
    <property type="term" value="F:calcium ion binding"/>
    <property type="evidence" value="ECO:0007669"/>
    <property type="project" value="InterPro"/>
</dbReference>
<feature type="signal peptide" evidence="4">
    <location>
        <begin position="1"/>
        <end position="21"/>
    </location>
</feature>
<accession>A0A913WVY0</accession>
<dbReference type="InterPro" id="IPR011992">
    <property type="entry name" value="EF-hand-dom_pair"/>
</dbReference>
<dbReference type="AlphaFoldDB" id="A0A913WVY0"/>
<dbReference type="Gene3D" id="1.10.238.10">
    <property type="entry name" value="EF-hand"/>
    <property type="match status" value="1"/>
</dbReference>
<feature type="domain" description="EF-hand" evidence="5">
    <location>
        <begin position="61"/>
        <end position="134"/>
    </location>
</feature>
<keyword evidence="3" id="KW-0106">Calcium</keyword>
<evidence type="ECO:0000256" key="3">
    <source>
        <dbReference type="ARBA" id="ARBA00022837"/>
    </source>
</evidence>
<dbReference type="InterPro" id="IPR018247">
    <property type="entry name" value="EF_Hand_1_Ca_BS"/>
</dbReference>
<dbReference type="KEGG" id="epa:110233937"/>
<feature type="chain" id="PRO_5037356359" description="EF-hand domain-containing protein" evidence="4">
    <location>
        <begin position="22"/>
        <end position="138"/>
    </location>
</feature>
<name>A0A913WVY0_EXADI</name>
<dbReference type="PROSITE" id="PS00018">
    <property type="entry name" value="EF_HAND_1"/>
    <property type="match status" value="1"/>
</dbReference>
<evidence type="ECO:0000259" key="5">
    <source>
        <dbReference type="Pfam" id="PF13499"/>
    </source>
</evidence>
<reference evidence="6" key="1">
    <citation type="submission" date="2022-11" db="UniProtKB">
        <authorList>
            <consortium name="EnsemblMetazoa"/>
        </authorList>
    </citation>
    <scope>IDENTIFICATION</scope>
</reference>
<keyword evidence="7" id="KW-1185">Reference proteome</keyword>
<evidence type="ECO:0000313" key="7">
    <source>
        <dbReference type="Proteomes" id="UP000887567"/>
    </source>
</evidence>
<dbReference type="RefSeq" id="XP_020894929.1">
    <property type="nucleotide sequence ID" value="XM_021039270.2"/>
</dbReference>
<dbReference type="EnsemblMetazoa" id="XM_021039270.2">
    <property type="protein sequence ID" value="XP_020894929.1"/>
    <property type="gene ID" value="LOC110233937"/>
</dbReference>
<keyword evidence="2" id="KW-0677">Repeat</keyword>
<evidence type="ECO:0000256" key="2">
    <source>
        <dbReference type="ARBA" id="ARBA00022737"/>
    </source>
</evidence>
<dbReference type="GeneID" id="110233937"/>
<evidence type="ECO:0000313" key="6">
    <source>
        <dbReference type="EnsemblMetazoa" id="XP_020894929.1"/>
    </source>
</evidence>
<dbReference type="InterPro" id="IPR002048">
    <property type="entry name" value="EF_hand_dom"/>
</dbReference>
<dbReference type="PANTHER" id="PTHR23104">
    <property type="entry name" value="MULTIPLE COAGULATION FACTOR DEFICIENCY PROTEIN 2 NEURAL STEM CELL DERIVED NEURONAL SURVIVAL PROTEIN"/>
    <property type="match status" value="1"/>
</dbReference>
<dbReference type="PANTHER" id="PTHR23104:SF1">
    <property type="entry name" value="EF-HAND DOMAIN-CONTAINING PROTEIN"/>
    <property type="match status" value="1"/>
</dbReference>
<evidence type="ECO:0000256" key="4">
    <source>
        <dbReference type="SAM" id="SignalP"/>
    </source>
</evidence>
<dbReference type="Pfam" id="PF13499">
    <property type="entry name" value="EF-hand_7"/>
    <property type="match status" value="1"/>
</dbReference>
<proteinExistence type="predicted"/>